<feature type="domain" description="Conserved virulence factor B first S1" evidence="2">
    <location>
        <begin position="4"/>
        <end position="63"/>
    </location>
</feature>
<dbReference type="PIRSF" id="PIRSF012524">
    <property type="entry name" value="YitL_S1"/>
    <property type="match status" value="1"/>
</dbReference>
<dbReference type="Pfam" id="PF17783">
    <property type="entry name" value="WHD_CvfB"/>
    <property type="match status" value="1"/>
</dbReference>
<dbReference type="PANTHER" id="PTHR37296">
    <property type="entry name" value="CONSERVED VIRULENCE FACTOR B"/>
    <property type="match status" value="1"/>
</dbReference>
<feature type="domain" description="Conserved virulence factor B-like winged helix" evidence="3">
    <location>
        <begin position="218"/>
        <end position="275"/>
    </location>
</feature>
<dbReference type="Proteomes" id="UP000321080">
    <property type="component" value="Unassembled WGS sequence"/>
</dbReference>
<proteinExistence type="inferred from homology"/>
<dbReference type="Gene3D" id="2.40.50.140">
    <property type="entry name" value="Nucleic acid-binding proteins"/>
    <property type="match status" value="1"/>
</dbReference>
<reference evidence="4 5" key="1">
    <citation type="submission" date="2019-08" db="EMBL/GenBank/DDBJ databases">
        <title>Seonamhaeicola sediminis sp. nov., isolated from marine sediment.</title>
        <authorList>
            <person name="Cao W.R."/>
        </authorList>
    </citation>
    <scope>NUCLEOTIDE SEQUENCE [LARGE SCALE GENOMIC DNA]</scope>
    <source>
        <strain evidence="4 5">1505</strain>
    </source>
</reference>
<name>A0A5C7GEZ0_9FLAO</name>
<dbReference type="EMBL" id="VRKQ01000018">
    <property type="protein sequence ID" value="TXG35393.1"/>
    <property type="molecule type" value="Genomic_DNA"/>
</dbReference>
<dbReference type="InterPro" id="IPR040764">
    <property type="entry name" value="CvfB_WH"/>
</dbReference>
<accession>A0A5C7GEZ0</accession>
<organism evidence="4 5">
    <name type="scientific">Seonamhaeicola maritimus</name>
    <dbReference type="NCBI Taxonomy" id="2591822"/>
    <lineage>
        <taxon>Bacteria</taxon>
        <taxon>Pseudomonadati</taxon>
        <taxon>Bacteroidota</taxon>
        <taxon>Flavobacteriia</taxon>
        <taxon>Flavobacteriales</taxon>
        <taxon>Flavobacteriaceae</taxon>
    </lineage>
</organism>
<dbReference type="Pfam" id="PF13509">
    <property type="entry name" value="S1_2"/>
    <property type="match status" value="1"/>
</dbReference>
<evidence type="ECO:0000313" key="4">
    <source>
        <dbReference type="EMBL" id="TXG35393.1"/>
    </source>
</evidence>
<gene>
    <name evidence="4" type="ORF">FUA22_16750</name>
</gene>
<dbReference type="InterPro" id="IPR012340">
    <property type="entry name" value="NA-bd_OB-fold"/>
</dbReference>
<dbReference type="OrthoDB" id="9801597at2"/>
<dbReference type="InterPro" id="IPR014464">
    <property type="entry name" value="CvfB_fam"/>
</dbReference>
<evidence type="ECO:0000259" key="3">
    <source>
        <dbReference type="Pfam" id="PF17783"/>
    </source>
</evidence>
<dbReference type="AlphaFoldDB" id="A0A5C7GEZ0"/>
<comment type="similarity">
    <text evidence="1">Belongs to the CvfB family.</text>
</comment>
<comment type="caution">
    <text evidence="4">The sequence shown here is derived from an EMBL/GenBank/DDBJ whole genome shotgun (WGS) entry which is preliminary data.</text>
</comment>
<evidence type="ECO:0000313" key="5">
    <source>
        <dbReference type="Proteomes" id="UP000321080"/>
    </source>
</evidence>
<dbReference type="RefSeq" id="WP_147769737.1">
    <property type="nucleotide sequence ID" value="NZ_VRKQ01000018.1"/>
</dbReference>
<sequence length="280" mass="32168">MMQLGQINTLEILRESDHGIYLIDNEDKEVLLPNRYVPDSFKIWDKIDVFVYLDNEERLVATTDIPYIQLGEFALLRCNQVTDYGAFLDWGLVKELFCPFKEQAFKMKPGGWYLVHCYLDERTDRLAASGKTNRFLSNKELTVKEFDEVELIASHPSDIGWNVIVNKTHIGLIYKDNIFTDISVGDKLKGIVKKVRPGNKLDIALGQIGYRNIEPNAQRILEELEDNSGFINLTDKSNPEAIKEQLQMSKKSFKKALGSLYKQKQILIKPDGIYLVETTE</sequence>
<dbReference type="InterPro" id="IPR039566">
    <property type="entry name" value="CvfB_S1_st"/>
</dbReference>
<evidence type="ECO:0000256" key="1">
    <source>
        <dbReference type="PIRNR" id="PIRNR012524"/>
    </source>
</evidence>
<dbReference type="Gene3D" id="1.10.10.10">
    <property type="entry name" value="Winged helix-like DNA-binding domain superfamily/Winged helix DNA-binding domain"/>
    <property type="match status" value="1"/>
</dbReference>
<protein>
    <submittedName>
        <fullName evidence="4">GntR family transcriptional regulator</fullName>
    </submittedName>
</protein>
<dbReference type="InterPro" id="IPR036388">
    <property type="entry name" value="WH-like_DNA-bd_sf"/>
</dbReference>
<evidence type="ECO:0000259" key="2">
    <source>
        <dbReference type="Pfam" id="PF13509"/>
    </source>
</evidence>
<keyword evidence="5" id="KW-1185">Reference proteome</keyword>
<dbReference type="PANTHER" id="PTHR37296:SF1">
    <property type="entry name" value="CONSERVED VIRULENCE FACTOR B"/>
    <property type="match status" value="1"/>
</dbReference>